<organism evidence="2 3">
    <name type="scientific">Symmachiella dynata</name>
    <dbReference type="NCBI Taxonomy" id="2527995"/>
    <lineage>
        <taxon>Bacteria</taxon>
        <taxon>Pseudomonadati</taxon>
        <taxon>Planctomycetota</taxon>
        <taxon>Planctomycetia</taxon>
        <taxon>Planctomycetales</taxon>
        <taxon>Planctomycetaceae</taxon>
        <taxon>Symmachiella</taxon>
    </lineage>
</organism>
<dbReference type="InterPro" id="IPR006141">
    <property type="entry name" value="Intein_N"/>
</dbReference>
<protein>
    <submittedName>
        <fullName evidence="2">Hint module</fullName>
    </submittedName>
</protein>
<accession>A0A517ZHT1</accession>
<dbReference type="SMART" id="SM00306">
    <property type="entry name" value="HintN"/>
    <property type="match status" value="1"/>
</dbReference>
<dbReference type="Gene3D" id="1.25.10.10">
    <property type="entry name" value="Leucine-rich Repeat Variant"/>
    <property type="match status" value="1"/>
</dbReference>
<evidence type="ECO:0000259" key="1">
    <source>
        <dbReference type="SMART" id="SM00306"/>
    </source>
</evidence>
<dbReference type="Proteomes" id="UP000319383">
    <property type="component" value="Chromosome"/>
</dbReference>
<dbReference type="PROSITE" id="PS50817">
    <property type="entry name" value="INTEIN_N_TER"/>
    <property type="match status" value="1"/>
</dbReference>
<dbReference type="Gene3D" id="2.170.16.10">
    <property type="entry name" value="Hedgehog/Intein (Hint) domain"/>
    <property type="match status" value="1"/>
</dbReference>
<dbReference type="GO" id="GO:0016539">
    <property type="term" value="P:intein-mediated protein splicing"/>
    <property type="evidence" value="ECO:0007669"/>
    <property type="project" value="InterPro"/>
</dbReference>
<gene>
    <name evidence="2" type="ORF">Mal52_04540</name>
</gene>
<dbReference type="CDD" id="cd00081">
    <property type="entry name" value="Hint"/>
    <property type="match status" value="1"/>
</dbReference>
<dbReference type="AlphaFoldDB" id="A0A517ZHT1"/>
<dbReference type="InterPro" id="IPR016024">
    <property type="entry name" value="ARM-type_fold"/>
</dbReference>
<dbReference type="EMBL" id="CP036276">
    <property type="protein sequence ID" value="QDU41999.1"/>
    <property type="molecule type" value="Genomic_DNA"/>
</dbReference>
<feature type="domain" description="Hint" evidence="1">
    <location>
        <begin position="429"/>
        <end position="524"/>
    </location>
</feature>
<dbReference type="SUPFAM" id="SSF48371">
    <property type="entry name" value="ARM repeat"/>
    <property type="match status" value="1"/>
</dbReference>
<dbReference type="InterPro" id="IPR011989">
    <property type="entry name" value="ARM-like"/>
</dbReference>
<dbReference type="InterPro" id="IPR036844">
    <property type="entry name" value="Hint_dom_sf"/>
</dbReference>
<dbReference type="InterPro" id="IPR003587">
    <property type="entry name" value="Hint_dom_N"/>
</dbReference>
<sequence length="584" mass="66304">MKRSMSIAIFLSIVGMWSPGTFAGQPLRRRAAQEELSQVLQSEADGIITNRAARLKDALIDSKWDDLAHWQAGEVRGEKGWMAYDQLLLMDTSLALRKEYRQRRQKTPETLEGQLQLAGWCRTHKLLDQERVHLLKALKFRPMSSELRTRLGHQFVGGSWLSPQQQQRLDEEKGMRAAALKEWAPRLTKLRDGLHSRSKRRQRLATRQLAAITDVAAVYAMEQLFLRGVELEELVAVRALGEITAYQAAHALVDVAVESNNSLVRNAAIEELKEKPHKHTVPELLARLSDSTETAFVTRFHYSGAFIRQVYYRERQYLRQAAIVDTTLQGGRPGTGRRGGAFYATGTKRFVEDLARQQAELARQLNKQSENSNARIYTVLAAISDAEVSNTPEKWWSWWNLEQDIGVSEKQYEYYYEHSHERLVQLPTISCFRAGTPVWTDEGFVAIEKIRAGDRVLSKDIETGELMYKPVLQPTQRTEQELKTIMLSGGETLDCTIGHLFWRSGMGWMKAKDLKQGDLLHSVTGAQSVDGMTNGPIAKVYNLIVADFNTYFVGHDMVLSHDNTIRKPTNAVVPGLMRKELRAP</sequence>
<evidence type="ECO:0000313" key="2">
    <source>
        <dbReference type="EMBL" id="QDU41999.1"/>
    </source>
</evidence>
<evidence type="ECO:0000313" key="3">
    <source>
        <dbReference type="Proteomes" id="UP000319383"/>
    </source>
</evidence>
<name>A0A517ZHT1_9PLAN</name>
<dbReference type="SUPFAM" id="SSF51294">
    <property type="entry name" value="Hedgehog/intein (Hint) domain"/>
    <property type="match status" value="1"/>
</dbReference>
<dbReference type="Pfam" id="PF07591">
    <property type="entry name" value="PT-HINT"/>
    <property type="match status" value="1"/>
</dbReference>
<dbReference type="KEGG" id="sdyn:Mal52_04540"/>
<keyword evidence="3" id="KW-1185">Reference proteome</keyword>
<proteinExistence type="predicted"/>
<reference evidence="2 3" key="1">
    <citation type="submission" date="2019-02" db="EMBL/GenBank/DDBJ databases">
        <title>Deep-cultivation of Planctomycetes and their phenomic and genomic characterization uncovers novel biology.</title>
        <authorList>
            <person name="Wiegand S."/>
            <person name="Jogler M."/>
            <person name="Boedeker C."/>
            <person name="Pinto D."/>
            <person name="Vollmers J."/>
            <person name="Rivas-Marin E."/>
            <person name="Kohn T."/>
            <person name="Peeters S.H."/>
            <person name="Heuer A."/>
            <person name="Rast P."/>
            <person name="Oberbeckmann S."/>
            <person name="Bunk B."/>
            <person name="Jeske O."/>
            <person name="Meyerdierks A."/>
            <person name="Storesund J.E."/>
            <person name="Kallscheuer N."/>
            <person name="Luecker S."/>
            <person name="Lage O.M."/>
            <person name="Pohl T."/>
            <person name="Merkel B.J."/>
            <person name="Hornburger P."/>
            <person name="Mueller R.-W."/>
            <person name="Bruemmer F."/>
            <person name="Labrenz M."/>
            <person name="Spormann A.M."/>
            <person name="Op den Camp H."/>
            <person name="Overmann J."/>
            <person name="Amann R."/>
            <person name="Jetten M.S.M."/>
            <person name="Mascher T."/>
            <person name="Medema M.H."/>
            <person name="Devos D.P."/>
            <person name="Kaster A.-K."/>
            <person name="Ovreas L."/>
            <person name="Rohde M."/>
            <person name="Galperin M.Y."/>
            <person name="Jogler C."/>
        </authorList>
    </citation>
    <scope>NUCLEOTIDE SEQUENCE [LARGE SCALE GENOMIC DNA]</scope>
    <source>
        <strain evidence="2 3">Mal52</strain>
    </source>
</reference>